<dbReference type="SUPFAM" id="SSF51735">
    <property type="entry name" value="NAD(P)-binding Rossmann-fold domains"/>
    <property type="match status" value="1"/>
</dbReference>
<keyword evidence="2" id="KW-0560">Oxidoreductase</keyword>
<gene>
    <name evidence="3" type="ORF">AUR04nite_07530</name>
</gene>
<protein>
    <submittedName>
        <fullName evidence="3">Short-chain dehydrogenase</fullName>
    </submittedName>
</protein>
<keyword evidence="4" id="KW-1185">Reference proteome</keyword>
<dbReference type="Pfam" id="PF00106">
    <property type="entry name" value="adh_short"/>
    <property type="match status" value="1"/>
</dbReference>
<dbReference type="InterPro" id="IPR036291">
    <property type="entry name" value="NAD(P)-bd_dom_sf"/>
</dbReference>
<dbReference type="Gene3D" id="3.40.50.720">
    <property type="entry name" value="NAD(P)-binding Rossmann-like Domain"/>
    <property type="match status" value="1"/>
</dbReference>
<name>A0A4Y4DRU1_GLUUR</name>
<dbReference type="InterPro" id="IPR002347">
    <property type="entry name" value="SDR_fam"/>
</dbReference>
<dbReference type="PANTHER" id="PTHR24320">
    <property type="entry name" value="RETINOL DEHYDROGENASE"/>
    <property type="match status" value="1"/>
</dbReference>
<evidence type="ECO:0000313" key="4">
    <source>
        <dbReference type="Proteomes" id="UP000316612"/>
    </source>
</evidence>
<dbReference type="PANTHER" id="PTHR24320:SF148">
    <property type="entry name" value="NAD(P)-BINDING ROSSMANN-FOLD SUPERFAMILY PROTEIN"/>
    <property type="match status" value="1"/>
</dbReference>
<evidence type="ECO:0000256" key="1">
    <source>
        <dbReference type="ARBA" id="ARBA00006484"/>
    </source>
</evidence>
<organism evidence="3 4">
    <name type="scientific">Glutamicibacter uratoxydans</name>
    <name type="common">Arthrobacter uratoxydans</name>
    <dbReference type="NCBI Taxonomy" id="43667"/>
    <lineage>
        <taxon>Bacteria</taxon>
        <taxon>Bacillati</taxon>
        <taxon>Actinomycetota</taxon>
        <taxon>Actinomycetes</taxon>
        <taxon>Micrococcales</taxon>
        <taxon>Micrococcaceae</taxon>
        <taxon>Glutamicibacter</taxon>
    </lineage>
</organism>
<proteinExistence type="inferred from homology"/>
<comment type="similarity">
    <text evidence="1">Belongs to the short-chain dehydrogenases/reductases (SDR) family.</text>
</comment>
<dbReference type="PRINTS" id="PR00081">
    <property type="entry name" value="GDHRDH"/>
</dbReference>
<dbReference type="EMBL" id="BJNY01000003">
    <property type="protein sequence ID" value="GED05221.1"/>
    <property type="molecule type" value="Genomic_DNA"/>
</dbReference>
<evidence type="ECO:0000313" key="3">
    <source>
        <dbReference type="EMBL" id="GED05221.1"/>
    </source>
</evidence>
<evidence type="ECO:0000256" key="2">
    <source>
        <dbReference type="ARBA" id="ARBA00023002"/>
    </source>
</evidence>
<sequence length="324" mass="34228">MGSLEQLGHGVPGPDIHGNRGRWASLGAGKTAVVTGANAGLGFFSALGLAEAGAHVVLACRNQARAEQAMEQIWVRVPGASLEFMQFDADSTISAMGLAAELRARTVDILVANAGMIHTPAQRHPGLFGYEAVMSTNVVGHARLIGELAEKFREHPLRLIVLGSMSTLMLRADAQNLKLEHGYNPYRAYAQSKAALQALGIGLDHRLRQLSWPSRSIAVHPGYSVSGLTPQIAGINEPGFAKRLAGQLQAGFAQGKHQGAVAVVEAALNPGIALCAPGVYFGPQHTSKGRISLANPAKITRGKALQDQVFKLFIEANEGLDPFA</sequence>
<dbReference type="Proteomes" id="UP000316612">
    <property type="component" value="Unassembled WGS sequence"/>
</dbReference>
<accession>A0A4Y4DRU1</accession>
<dbReference type="GO" id="GO:0016491">
    <property type="term" value="F:oxidoreductase activity"/>
    <property type="evidence" value="ECO:0007669"/>
    <property type="project" value="UniProtKB-KW"/>
</dbReference>
<reference evidence="3 4" key="1">
    <citation type="submission" date="2019-06" db="EMBL/GenBank/DDBJ databases">
        <title>Whole genome shotgun sequence of Glutamicibacter uratoxydans NBRC 15515.</title>
        <authorList>
            <person name="Hosoyama A."/>
            <person name="Uohara A."/>
            <person name="Ohji S."/>
            <person name="Ichikawa N."/>
        </authorList>
    </citation>
    <scope>NUCLEOTIDE SEQUENCE [LARGE SCALE GENOMIC DNA]</scope>
    <source>
        <strain evidence="3 4">NBRC 15515</strain>
    </source>
</reference>
<comment type="caution">
    <text evidence="3">The sequence shown here is derived from an EMBL/GenBank/DDBJ whole genome shotgun (WGS) entry which is preliminary data.</text>
</comment>
<dbReference type="AlphaFoldDB" id="A0A4Y4DRU1"/>